<name>A0A553MNN5_9TELE</name>
<dbReference type="EMBL" id="SRMA01027339">
    <property type="protein sequence ID" value="TRY54789.1"/>
    <property type="molecule type" value="Genomic_DNA"/>
</dbReference>
<sequence>MSPQLRCPVTRDDVAEPEHRYSQQSPVQPDQPRRTEICPAPREVWPNSTLSYPATCAGLFSWGFYWKQCSGDNGFAPLCSLLRVISEIPKAAAACGAGSSTAQAAGDTR</sequence>
<evidence type="ECO:0000256" key="1">
    <source>
        <dbReference type="SAM" id="MobiDB-lite"/>
    </source>
</evidence>
<organism evidence="2 3">
    <name type="scientific">Danionella cerebrum</name>
    <dbReference type="NCBI Taxonomy" id="2873325"/>
    <lineage>
        <taxon>Eukaryota</taxon>
        <taxon>Metazoa</taxon>
        <taxon>Chordata</taxon>
        <taxon>Craniata</taxon>
        <taxon>Vertebrata</taxon>
        <taxon>Euteleostomi</taxon>
        <taxon>Actinopterygii</taxon>
        <taxon>Neopterygii</taxon>
        <taxon>Teleostei</taxon>
        <taxon>Ostariophysi</taxon>
        <taxon>Cypriniformes</taxon>
        <taxon>Danionidae</taxon>
        <taxon>Danioninae</taxon>
        <taxon>Danionella</taxon>
    </lineage>
</organism>
<comment type="caution">
    <text evidence="2">The sequence shown here is derived from an EMBL/GenBank/DDBJ whole genome shotgun (WGS) entry which is preliminary data.</text>
</comment>
<dbReference type="AlphaFoldDB" id="A0A553MNN5"/>
<proteinExistence type="predicted"/>
<reference evidence="2 3" key="1">
    <citation type="journal article" date="2019" name="Sci. Data">
        <title>Hybrid genome assembly and annotation of Danionella translucida.</title>
        <authorList>
            <person name="Kadobianskyi M."/>
            <person name="Schulze L."/>
            <person name="Schuelke M."/>
            <person name="Judkewitz B."/>
        </authorList>
    </citation>
    <scope>NUCLEOTIDE SEQUENCE [LARGE SCALE GENOMIC DNA]</scope>
    <source>
        <strain evidence="2 3">Bolton</strain>
    </source>
</reference>
<dbReference type="Proteomes" id="UP000316079">
    <property type="component" value="Unassembled WGS sequence"/>
</dbReference>
<accession>A0A553MNN5</accession>
<evidence type="ECO:0000313" key="3">
    <source>
        <dbReference type="Proteomes" id="UP000316079"/>
    </source>
</evidence>
<evidence type="ECO:0000313" key="2">
    <source>
        <dbReference type="EMBL" id="TRY54789.1"/>
    </source>
</evidence>
<feature type="region of interest" description="Disordered" evidence="1">
    <location>
        <begin position="1"/>
        <end position="34"/>
    </location>
</feature>
<feature type="compositionally biased region" description="Basic and acidic residues" evidence="1">
    <location>
        <begin position="9"/>
        <end position="21"/>
    </location>
</feature>
<keyword evidence="3" id="KW-1185">Reference proteome</keyword>
<protein>
    <submittedName>
        <fullName evidence="2">Uncharacterized protein</fullName>
    </submittedName>
</protein>
<gene>
    <name evidence="2" type="ORF">DNTS_001760</name>
</gene>